<keyword evidence="3 7" id="KW-0645">Protease</keyword>
<dbReference type="eggNOG" id="KOG1282">
    <property type="taxonomic scope" value="Eukaryota"/>
</dbReference>
<dbReference type="RefSeq" id="XP_010697903.1">
    <property type="nucleotide sequence ID" value="XM_010699601.1"/>
</dbReference>
<dbReference type="PANTHER" id="PTHR11802:SF113">
    <property type="entry name" value="SERINE CARBOXYPEPTIDASE CTSA-4.1"/>
    <property type="match status" value="1"/>
</dbReference>
<comment type="similarity">
    <text evidence="1 7">Belongs to the peptidase S10 family.</text>
</comment>
<dbReference type="GeneID" id="22573959"/>
<dbReference type="KEGG" id="lpan:LPMP_180690"/>
<dbReference type="VEuPathDB" id="TriTrypDB:LPAL13_000022200"/>
<evidence type="ECO:0000256" key="5">
    <source>
        <dbReference type="ARBA" id="ARBA00022801"/>
    </source>
</evidence>
<dbReference type="AlphaFoldDB" id="A0A088RN49"/>
<organism evidence="8 9">
    <name type="scientific">Leishmania panamensis</name>
    <dbReference type="NCBI Taxonomy" id="5679"/>
    <lineage>
        <taxon>Eukaryota</taxon>
        <taxon>Discoba</taxon>
        <taxon>Euglenozoa</taxon>
        <taxon>Kinetoplastea</taxon>
        <taxon>Metakinetoplastina</taxon>
        <taxon>Trypanosomatida</taxon>
        <taxon>Trypanosomatidae</taxon>
        <taxon>Leishmaniinae</taxon>
        <taxon>Leishmania</taxon>
        <taxon>Leishmania guyanensis species complex</taxon>
    </lineage>
</organism>
<dbReference type="InterPro" id="IPR018202">
    <property type="entry name" value="Ser_caboxypep_ser_AS"/>
</dbReference>
<feature type="signal peptide" evidence="7">
    <location>
        <begin position="1"/>
        <end position="29"/>
    </location>
</feature>
<dbReference type="SUPFAM" id="SSF53474">
    <property type="entry name" value="alpha/beta-Hydrolases"/>
    <property type="match status" value="1"/>
</dbReference>
<feature type="chain" id="PRO_5006513032" description="Carboxypeptidase" evidence="7">
    <location>
        <begin position="30"/>
        <end position="462"/>
    </location>
</feature>
<keyword evidence="5 7" id="KW-0378">Hydrolase</keyword>
<dbReference type="Gene3D" id="3.40.50.1820">
    <property type="entry name" value="alpha/beta hydrolase"/>
    <property type="match status" value="1"/>
</dbReference>
<keyword evidence="4 7" id="KW-0732">Signal</keyword>
<evidence type="ECO:0000256" key="2">
    <source>
        <dbReference type="ARBA" id="ARBA00022645"/>
    </source>
</evidence>
<accession>A0A088RN49</accession>
<dbReference type="Gene3D" id="1.10.287.410">
    <property type="match status" value="1"/>
</dbReference>
<keyword evidence="2 7" id="KW-0121">Carboxypeptidase</keyword>
<reference evidence="8 9" key="1">
    <citation type="journal article" date="2015" name="Sci. Rep.">
        <title>The genome of Leishmania panamensis: insights into genomics of the L. (Viannia) subgenus.</title>
        <authorList>
            <person name="Llanes A."/>
            <person name="Restrepo C.M."/>
            <person name="Vecchio G.D."/>
            <person name="Anguizola F.J."/>
            <person name="Lleonart R."/>
        </authorList>
    </citation>
    <scope>NUCLEOTIDE SEQUENCE [LARGE SCALE GENOMIC DNA]</scope>
    <source>
        <strain evidence="8 9">MHOM/PA/94/PSC-1</strain>
    </source>
</reference>
<proteinExistence type="inferred from homology"/>
<evidence type="ECO:0000256" key="3">
    <source>
        <dbReference type="ARBA" id="ARBA00022670"/>
    </source>
</evidence>
<evidence type="ECO:0000256" key="6">
    <source>
        <dbReference type="ARBA" id="ARBA00023180"/>
    </source>
</evidence>
<keyword evidence="9" id="KW-1185">Reference proteome</keyword>
<dbReference type="PROSITE" id="PS00131">
    <property type="entry name" value="CARBOXYPEPT_SER_SER"/>
    <property type="match status" value="1"/>
</dbReference>
<dbReference type="GO" id="GO:0004185">
    <property type="term" value="F:serine-type carboxypeptidase activity"/>
    <property type="evidence" value="ECO:0007669"/>
    <property type="project" value="UniProtKB-UniRule"/>
</dbReference>
<evidence type="ECO:0000256" key="7">
    <source>
        <dbReference type="RuleBase" id="RU361156"/>
    </source>
</evidence>
<name>A0A088RN49_LEIPA</name>
<sequence>MTASHSKTALLVALLVATVPFTCLGTVDASVPHHGYAECDGSVMQSSGYIQIPGINNTLKHYFFWLFSPRRWPSSGHPPPVILWMTGGPGCSSSMALLTELGPCMMNETSGELYYNTHGWNDEAYLLFVDQPTGVGYSYGDKANWAHNESEVAEDMYNFLQGFASRFTSPSITGANDLYIIGESYGGHYVPSVAYRVLMGNLHGDGPHINLKGIGVGNGLTDPYTQLPFYAETAYHWCKESLGAPCITEQAYEEMLSLLPGCLEKTKECNSWPDDTNVSCSVAAALCSEYTWSYFETSRNRYDIRKPCLGDLCYPMEHTINFYQSRAVQASLGVSAEAQWTTCNSGVTELFEKDYMRNFNWTIPPLLAAGIRVLIYAGDMDYACNWLGNKAWVKALEWPGNAQFNAAPDVEFAVNGRWAGQERKYANFSFVRVYEAGHLLPMDQPEVALYMVNRFLNDKSLL</sequence>
<dbReference type="VEuPathDB" id="TriTrypDB:LPMP_180690"/>
<dbReference type="EMBL" id="CP009387">
    <property type="protein sequence ID" value="AIN97250.1"/>
    <property type="molecule type" value="Genomic_DNA"/>
</dbReference>
<dbReference type="EC" id="3.4.16.-" evidence="7"/>
<evidence type="ECO:0000313" key="9">
    <source>
        <dbReference type="Proteomes" id="UP000063063"/>
    </source>
</evidence>
<dbReference type="PANTHER" id="PTHR11802">
    <property type="entry name" value="SERINE PROTEASE FAMILY S10 SERINE CARBOXYPEPTIDASE"/>
    <property type="match status" value="1"/>
</dbReference>
<dbReference type="OrthoDB" id="443318at2759"/>
<dbReference type="Pfam" id="PF00450">
    <property type="entry name" value="Peptidase_S10"/>
    <property type="match status" value="1"/>
</dbReference>
<dbReference type="PRINTS" id="PR00724">
    <property type="entry name" value="CRBOXYPTASEC"/>
</dbReference>
<evidence type="ECO:0000256" key="4">
    <source>
        <dbReference type="ARBA" id="ARBA00022729"/>
    </source>
</evidence>
<dbReference type="Proteomes" id="UP000063063">
    <property type="component" value="Chromosome 18"/>
</dbReference>
<dbReference type="InterPro" id="IPR029058">
    <property type="entry name" value="AB_hydrolase_fold"/>
</dbReference>
<dbReference type="GO" id="GO:0006508">
    <property type="term" value="P:proteolysis"/>
    <property type="evidence" value="ECO:0007669"/>
    <property type="project" value="UniProtKB-KW"/>
</dbReference>
<gene>
    <name evidence="8" type="ORF">LPMP_180690</name>
</gene>
<keyword evidence="6" id="KW-0325">Glycoprotein</keyword>
<dbReference type="InterPro" id="IPR001563">
    <property type="entry name" value="Peptidase_S10"/>
</dbReference>
<evidence type="ECO:0000313" key="8">
    <source>
        <dbReference type="EMBL" id="AIN97250.1"/>
    </source>
</evidence>
<protein>
    <recommendedName>
        <fullName evidence="7">Carboxypeptidase</fullName>
        <ecNumber evidence="7">3.4.16.-</ecNumber>
    </recommendedName>
</protein>
<evidence type="ECO:0000256" key="1">
    <source>
        <dbReference type="ARBA" id="ARBA00009431"/>
    </source>
</evidence>